<proteinExistence type="predicted"/>
<feature type="compositionally biased region" description="Polar residues" evidence="1">
    <location>
        <begin position="1074"/>
        <end position="1085"/>
    </location>
</feature>
<organism evidence="2 3">
    <name type="scientific">Elysia crispata</name>
    <name type="common">lettuce slug</name>
    <dbReference type="NCBI Taxonomy" id="231223"/>
    <lineage>
        <taxon>Eukaryota</taxon>
        <taxon>Metazoa</taxon>
        <taxon>Spiralia</taxon>
        <taxon>Lophotrochozoa</taxon>
        <taxon>Mollusca</taxon>
        <taxon>Gastropoda</taxon>
        <taxon>Heterobranchia</taxon>
        <taxon>Euthyneura</taxon>
        <taxon>Panpulmonata</taxon>
        <taxon>Sacoglossa</taxon>
        <taxon>Placobranchoidea</taxon>
        <taxon>Plakobranchidae</taxon>
        <taxon>Elysia</taxon>
    </lineage>
</organism>
<evidence type="ECO:0000313" key="3">
    <source>
        <dbReference type="Proteomes" id="UP001283361"/>
    </source>
</evidence>
<feature type="region of interest" description="Disordered" evidence="1">
    <location>
        <begin position="1152"/>
        <end position="1179"/>
    </location>
</feature>
<keyword evidence="3" id="KW-1185">Reference proteome</keyword>
<reference evidence="2" key="1">
    <citation type="journal article" date="2023" name="G3 (Bethesda)">
        <title>A reference genome for the long-term kleptoplast-retaining sea slug Elysia crispata morphotype clarki.</title>
        <authorList>
            <person name="Eastman K.E."/>
            <person name="Pendleton A.L."/>
            <person name="Shaikh M.A."/>
            <person name="Suttiyut T."/>
            <person name="Ogas R."/>
            <person name="Tomko P."/>
            <person name="Gavelis G."/>
            <person name="Widhalm J.R."/>
            <person name="Wisecaver J.H."/>
        </authorList>
    </citation>
    <scope>NUCLEOTIDE SEQUENCE</scope>
    <source>
        <strain evidence="2">ECLA1</strain>
    </source>
</reference>
<feature type="compositionally biased region" description="Pro residues" evidence="1">
    <location>
        <begin position="987"/>
        <end position="996"/>
    </location>
</feature>
<feature type="compositionally biased region" description="Low complexity" evidence="1">
    <location>
        <begin position="1061"/>
        <end position="1073"/>
    </location>
</feature>
<feature type="compositionally biased region" description="Basic and acidic residues" evidence="1">
    <location>
        <begin position="1152"/>
        <end position="1162"/>
    </location>
</feature>
<feature type="compositionally biased region" description="Pro residues" evidence="1">
    <location>
        <begin position="1170"/>
        <end position="1179"/>
    </location>
</feature>
<feature type="region of interest" description="Disordered" evidence="1">
    <location>
        <begin position="803"/>
        <end position="826"/>
    </location>
</feature>
<accession>A0AAE1BDA1</accession>
<protein>
    <recommendedName>
        <fullName evidence="4">CABIT domain-containing protein</fullName>
    </recommendedName>
</protein>
<dbReference type="EMBL" id="JAWDGP010000082">
    <property type="protein sequence ID" value="KAK3803839.1"/>
    <property type="molecule type" value="Genomic_DNA"/>
</dbReference>
<dbReference type="Proteomes" id="UP001283361">
    <property type="component" value="Unassembled WGS sequence"/>
</dbReference>
<feature type="region of interest" description="Disordered" evidence="1">
    <location>
        <begin position="961"/>
        <end position="1140"/>
    </location>
</feature>
<feature type="compositionally biased region" description="Basic and acidic residues" evidence="1">
    <location>
        <begin position="1005"/>
        <end position="1014"/>
    </location>
</feature>
<feature type="compositionally biased region" description="Basic and acidic residues" evidence="1">
    <location>
        <begin position="1097"/>
        <end position="1110"/>
    </location>
</feature>
<name>A0AAE1BDA1_9GAST</name>
<feature type="compositionally biased region" description="Low complexity" evidence="1">
    <location>
        <begin position="966"/>
        <end position="986"/>
    </location>
</feature>
<comment type="caution">
    <text evidence="2">The sequence shown here is derived from an EMBL/GenBank/DDBJ whole genome shotgun (WGS) entry which is preliminary data.</text>
</comment>
<feature type="compositionally biased region" description="Polar residues" evidence="1">
    <location>
        <begin position="1035"/>
        <end position="1048"/>
    </location>
</feature>
<feature type="compositionally biased region" description="Polar residues" evidence="1">
    <location>
        <begin position="1127"/>
        <end position="1140"/>
    </location>
</feature>
<gene>
    <name evidence="2" type="ORF">RRG08_029432</name>
</gene>
<feature type="region of interest" description="Disordered" evidence="1">
    <location>
        <begin position="255"/>
        <end position="289"/>
    </location>
</feature>
<evidence type="ECO:0008006" key="4">
    <source>
        <dbReference type="Google" id="ProtNLM"/>
    </source>
</evidence>
<feature type="compositionally biased region" description="Polar residues" evidence="1">
    <location>
        <begin position="804"/>
        <end position="817"/>
    </location>
</feature>
<evidence type="ECO:0000256" key="1">
    <source>
        <dbReference type="SAM" id="MobiDB-lite"/>
    </source>
</evidence>
<sequence>MAYSGIHESNTEVSTSCSDVFGDFVYRCEFPSYVIVTSGSYLSKGVQVSEGDILMLKSLDQRKVTLSYFNSDEQYAEIYALLDSDRKFFVLSPKETTQSNSVDLGAKFSSDIMYPTISDLLIDCPTYFQATSPYDDPYLPELSFRAGDRFRFVKPKATKRGDFDLETIDDKGNSVVLTSSCRGNFCPIRDTKQYSLRDLIDLSPVQRRLILAALEKPSDAEENPESACEMMEVAHSSNNDISGNTLFVQDSPVVEAVSNSSNDTSRAPGACDPETERSSTSTSTAETEDDISSHINYIAPSTVLHMKPIVLFSLYKESGTTLEIPVSANIQVKVYTPSDYEVPQVKKQSISSPQVHLPFPPLSPGEDIPEYPAPKAPPLPQPLVPLNINSFADIYTGSLPAKSKLLDISKCDQFWQNALENTYDLNVFRIEEENRLYVRDHRSEDVYSLSQDLDIYFLEYPEKFCEVSEIMQLPVGSELTILEDIASDYPKPISLRFGDVIRICTNVPQIVKMKYGNRDCEVLKVEKFDPGGIEPTKLKLPTDFEVQMAMSNNSGNLKPIPLSKILWGSVPIPSRVVAMLPGEEEKQKDLLRDFPSDVLILRAMKQSVLVVASNHEIDEHSQGYDFKPSFSHRHGNNNSSGFSRGEIPDSLGLPLSCGAVLAFQGRLGTSDIDLSHYNADFVRLPVEKITMPEFEERERLRKLNCDYEDMGMGQDQSNLCVDDCASHANNLYRTLSAGALERREKRSRIDKVRRLSRALNPKHWRHSRQEPEPLPHPSAMGLMALAARPPSGLQNDYHHEQVDKTSSLHSGSTNTEASTDDEEEENLYEDVEIGPIKVATMESKSSDAEKGRSGFAGFLYKSLPSPRRNRRQRIVNKIPPWDETVETRNSAANVANMDGADVTKERGTHSSDVPKSYTLDKALRWASKLGDKIQQAGPEIPVFGKTKEGKDGNKDFQIVSTVGPKSSTFGCSASTGAASSPPSDRAPSPPIAPPPRTTSLGMVKDVQKPIKVNEDANGNDGPIAPARRKRDPAKTLQTSEKSVTSTGKTSKDVSLDNDKISSFSAASSRVESSLTTDKNGMNNPKIQPLPRKSLWQAEKKIENSSQESKKSSFNTEAPKPKPRGAKNQMTSEAMISGSDVIQSMETLKFEKTTSEKMTEGQHHTGKHTRVPPPIKPRTC</sequence>
<evidence type="ECO:0000313" key="2">
    <source>
        <dbReference type="EMBL" id="KAK3803839.1"/>
    </source>
</evidence>
<feature type="compositionally biased region" description="Basic and acidic residues" evidence="1">
    <location>
        <begin position="1049"/>
        <end position="1059"/>
    </location>
</feature>
<dbReference type="AlphaFoldDB" id="A0AAE1BDA1"/>